<evidence type="ECO:0000313" key="2">
    <source>
        <dbReference type="Proteomes" id="UP000054805"/>
    </source>
</evidence>
<comment type="caution">
    <text evidence="1">The sequence shown here is derived from an EMBL/GenBank/DDBJ whole genome shotgun (WGS) entry which is preliminary data.</text>
</comment>
<protein>
    <submittedName>
        <fullName evidence="1">Uncharacterized protein</fullName>
    </submittedName>
</protein>
<sequence length="81" mass="9518">MGLLIVQKILQEINSSNEISKFIFDPGVYRSSVDRFDFIFISGKRFIVIWNTTKRKIDFSTSRKHQFSGPLFTNLIQIFNK</sequence>
<evidence type="ECO:0000313" key="1">
    <source>
        <dbReference type="EMBL" id="KRZ25079.1"/>
    </source>
</evidence>
<dbReference type="AlphaFoldDB" id="A0A0V1IR32"/>
<accession>A0A0V1IR32</accession>
<dbReference type="Proteomes" id="UP000054805">
    <property type="component" value="Unassembled WGS sequence"/>
</dbReference>
<keyword evidence="2" id="KW-1185">Reference proteome</keyword>
<dbReference type="EMBL" id="JYDS01000108">
    <property type="protein sequence ID" value="KRZ25079.1"/>
    <property type="molecule type" value="Genomic_DNA"/>
</dbReference>
<proteinExistence type="predicted"/>
<organism evidence="1 2">
    <name type="scientific">Trichinella pseudospiralis</name>
    <name type="common">Parasitic roundworm</name>
    <dbReference type="NCBI Taxonomy" id="6337"/>
    <lineage>
        <taxon>Eukaryota</taxon>
        <taxon>Metazoa</taxon>
        <taxon>Ecdysozoa</taxon>
        <taxon>Nematoda</taxon>
        <taxon>Enoplea</taxon>
        <taxon>Dorylaimia</taxon>
        <taxon>Trichinellida</taxon>
        <taxon>Trichinellidae</taxon>
        <taxon>Trichinella</taxon>
    </lineage>
</organism>
<gene>
    <name evidence="1" type="ORF">T4B_8225</name>
</gene>
<reference evidence="1 2" key="1">
    <citation type="submission" date="2015-01" db="EMBL/GenBank/DDBJ databases">
        <title>Evolution of Trichinella species and genotypes.</title>
        <authorList>
            <person name="Korhonen P.K."/>
            <person name="Edoardo P."/>
            <person name="Giuseppe L.R."/>
            <person name="Gasser R.B."/>
        </authorList>
    </citation>
    <scope>NUCLEOTIDE SEQUENCE [LARGE SCALE GENOMIC DNA]</scope>
    <source>
        <strain evidence="1">ISS588</strain>
    </source>
</reference>
<name>A0A0V1IR32_TRIPS</name>